<protein>
    <submittedName>
        <fullName evidence="10">High mobility group B protein 15</fullName>
    </submittedName>
</protein>
<dbReference type="Proteomes" id="UP000685013">
    <property type="component" value="Chromosome 17"/>
</dbReference>
<evidence type="ECO:0000259" key="9">
    <source>
        <dbReference type="PROSITE" id="PS51011"/>
    </source>
</evidence>
<evidence type="ECO:0000256" key="5">
    <source>
        <dbReference type="ARBA" id="ARBA00054600"/>
    </source>
</evidence>
<dbReference type="Pfam" id="PF00505">
    <property type="entry name" value="HMG_box"/>
    <property type="match status" value="1"/>
</dbReference>
<keyword evidence="1" id="KW-0805">Transcription regulation</keyword>
<evidence type="ECO:0000256" key="7">
    <source>
        <dbReference type="SAM" id="MobiDB-lite"/>
    </source>
</evidence>
<dbReference type="GO" id="GO:0003677">
    <property type="term" value="F:DNA binding"/>
    <property type="evidence" value="ECO:0007669"/>
    <property type="project" value="UniProtKB-UniRule"/>
</dbReference>
<comment type="function">
    <text evidence="5">Binds preferentially DNA with A/T-rich content.</text>
</comment>
<evidence type="ECO:0000256" key="1">
    <source>
        <dbReference type="ARBA" id="ARBA00023015"/>
    </source>
</evidence>
<dbReference type="AlphaFoldDB" id="A0AAV6M4N1"/>
<dbReference type="SMART" id="SM00501">
    <property type="entry name" value="BRIGHT"/>
    <property type="match status" value="1"/>
</dbReference>
<evidence type="ECO:0000256" key="2">
    <source>
        <dbReference type="ARBA" id="ARBA00023125"/>
    </source>
</evidence>
<feature type="non-terminal residue" evidence="10">
    <location>
        <position position="1"/>
    </location>
</feature>
<feature type="compositionally biased region" description="Polar residues" evidence="7">
    <location>
        <begin position="335"/>
        <end position="362"/>
    </location>
</feature>
<evidence type="ECO:0000259" key="8">
    <source>
        <dbReference type="PROSITE" id="PS50118"/>
    </source>
</evidence>
<evidence type="ECO:0000256" key="6">
    <source>
        <dbReference type="PROSITE-ProRule" id="PRU00267"/>
    </source>
</evidence>
<proteinExistence type="predicted"/>
<dbReference type="PROSITE" id="PS51011">
    <property type="entry name" value="ARID"/>
    <property type="match status" value="1"/>
</dbReference>
<keyword evidence="4 6" id="KW-0539">Nucleus</keyword>
<accession>A0AAV6M4N1</accession>
<dbReference type="FunFam" id="1.10.150.60:FF:000022">
    <property type="entry name" value="High mobility group B protein 15"/>
    <property type="match status" value="1"/>
</dbReference>
<gene>
    <name evidence="10" type="primary">HMGB15</name>
    <name evidence="10" type="ORF">SDJN03_25492</name>
</gene>
<feature type="compositionally biased region" description="Basic and acidic residues" evidence="7">
    <location>
        <begin position="621"/>
        <end position="636"/>
    </location>
</feature>
<reference evidence="10 11" key="1">
    <citation type="journal article" date="2021" name="Hortic Res">
        <title>The domestication of Cucurbita argyrosperma as revealed by the genome of its wild relative.</title>
        <authorList>
            <person name="Barrera-Redondo J."/>
            <person name="Sanchez-de la Vega G."/>
            <person name="Aguirre-Liguori J.A."/>
            <person name="Castellanos-Morales G."/>
            <person name="Gutierrez-Guerrero Y.T."/>
            <person name="Aguirre-Dugua X."/>
            <person name="Aguirre-Planter E."/>
            <person name="Tenaillon M.I."/>
            <person name="Lira-Saade R."/>
            <person name="Eguiarte L.E."/>
        </authorList>
    </citation>
    <scope>NUCLEOTIDE SEQUENCE [LARGE SCALE GENOMIC DNA]</scope>
    <source>
        <strain evidence="10">JBR-2021</strain>
    </source>
</reference>
<dbReference type="PANTHER" id="PTHR46691">
    <property type="entry name" value="HIGH MOBILITY GROUP B PROTEIN 9"/>
    <property type="match status" value="1"/>
</dbReference>
<comment type="caution">
    <text evidence="10">The sequence shown here is derived from an EMBL/GenBank/DDBJ whole genome shotgun (WGS) entry which is preliminary data.</text>
</comment>
<dbReference type="EMBL" id="JAGKQH010000017">
    <property type="protein sequence ID" value="KAG6574853.1"/>
    <property type="molecule type" value="Genomic_DNA"/>
</dbReference>
<feature type="compositionally biased region" description="Acidic residues" evidence="7">
    <location>
        <begin position="579"/>
        <end position="593"/>
    </location>
</feature>
<dbReference type="InterPro" id="IPR001606">
    <property type="entry name" value="ARID_dom"/>
</dbReference>
<dbReference type="PROSITE" id="PS50118">
    <property type="entry name" value="HMG_BOX_2"/>
    <property type="match status" value="1"/>
</dbReference>
<dbReference type="Pfam" id="PF01388">
    <property type="entry name" value="ARID"/>
    <property type="match status" value="1"/>
</dbReference>
<organism evidence="10 11">
    <name type="scientific">Cucurbita argyrosperma subsp. sororia</name>
    <dbReference type="NCBI Taxonomy" id="37648"/>
    <lineage>
        <taxon>Eukaryota</taxon>
        <taxon>Viridiplantae</taxon>
        <taxon>Streptophyta</taxon>
        <taxon>Embryophyta</taxon>
        <taxon>Tracheophyta</taxon>
        <taxon>Spermatophyta</taxon>
        <taxon>Magnoliopsida</taxon>
        <taxon>eudicotyledons</taxon>
        <taxon>Gunneridae</taxon>
        <taxon>Pentapetalae</taxon>
        <taxon>rosids</taxon>
        <taxon>fabids</taxon>
        <taxon>Cucurbitales</taxon>
        <taxon>Cucurbitaceae</taxon>
        <taxon>Cucurbiteae</taxon>
        <taxon>Cucurbita</taxon>
    </lineage>
</organism>
<feature type="compositionally biased region" description="Basic residues" evidence="7">
    <location>
        <begin position="431"/>
        <end position="441"/>
    </location>
</feature>
<evidence type="ECO:0000313" key="10">
    <source>
        <dbReference type="EMBL" id="KAG6574853.1"/>
    </source>
</evidence>
<keyword evidence="11" id="KW-1185">Reference proteome</keyword>
<name>A0AAV6M4N1_9ROSI</name>
<evidence type="ECO:0000256" key="3">
    <source>
        <dbReference type="ARBA" id="ARBA00023163"/>
    </source>
</evidence>
<dbReference type="SMART" id="SM00398">
    <property type="entry name" value="HMG"/>
    <property type="match status" value="1"/>
</dbReference>
<feature type="domain" description="HMG box" evidence="8">
    <location>
        <begin position="449"/>
        <end position="516"/>
    </location>
</feature>
<feature type="domain" description="ARID" evidence="9">
    <location>
        <begin position="223"/>
        <end position="314"/>
    </location>
</feature>
<dbReference type="InterPro" id="IPR045303">
    <property type="entry name" value="ARID_HMGB9-like"/>
</dbReference>
<feature type="region of interest" description="Disordered" evidence="7">
    <location>
        <begin position="544"/>
        <end position="636"/>
    </location>
</feature>
<keyword evidence="3" id="KW-0804">Transcription</keyword>
<sequence length="661" mass="74441">MKEPAPIVRRLIDGNEDEVIYRRPSAFSEPGTVEKHVQHSSNGCGFLIGVRLVYDGDYHRLLLAAAMASIGEKSERIQNRGKRDAKQENSGEEKRQRNHIMSDVKLRKIHGNAVEEREEREIYCNGLNGRLFSSPLYEKGLASGWFFGFSPLILLEEFMAVTALLYYLLFWQTIRAEGSRYIHLVTGRWNLILGVGRKQLPVIEATSSCIPYPPPQTTYEDIVANPNIFMASLEKLHSVMGTKFMIPIIGGKELDLHRLFVEVTSRGGIEKVIRERRWKEVTSVFNFPSTATNASFVLRKYYLSLLHHFEQIYFFKAVGWTPIISDSSSCPSAATIPTQGTASMLPPSDNQAASQPPRSTATELPAVAPGSTSPAGGFPVIGVIDGKFDSGYLITVTVGTEKLKGVLYQAPSEQPAQPVGVFAKDGTPNAHQHRRRKKSEIRRRDPGHPKPNRSGYNFFFAEQHARLKPLHPGKDREISRMIGDLWNKLKESERTVYQEKAMKDKERYRVEMEDYREKLRTGQVISDAVPLQQRLPEPDLNMVYADKNEETEDGDSPQTPDNDTSYVEGNSGEYKMEVKEEDEEEEEEDSDEDASPKGIVIVEDVNALVEEEQCKTGTAEEDVRKESSTVGDDKEVYAGESVMMEVDAKEEPEPTTDIREN</sequence>
<dbReference type="PANTHER" id="PTHR46691:SF3">
    <property type="entry name" value="HIGH MOBILITY GROUP B PROTEIN 15"/>
    <property type="match status" value="1"/>
</dbReference>
<dbReference type="CDD" id="cd22009">
    <property type="entry name" value="HMG-box_AtHMGB9-like"/>
    <property type="match status" value="1"/>
</dbReference>
<feature type="DNA-binding region" description="HMG box" evidence="6">
    <location>
        <begin position="449"/>
        <end position="516"/>
    </location>
</feature>
<feature type="region of interest" description="Disordered" evidence="7">
    <location>
        <begin position="417"/>
        <end position="456"/>
    </location>
</feature>
<keyword evidence="2 6" id="KW-0238">DNA-binding</keyword>
<feature type="region of interest" description="Disordered" evidence="7">
    <location>
        <begin position="76"/>
        <end position="97"/>
    </location>
</feature>
<dbReference type="InterPro" id="IPR009071">
    <property type="entry name" value="HMG_box_dom"/>
</dbReference>
<feature type="compositionally biased region" description="Polar residues" evidence="7">
    <location>
        <begin position="556"/>
        <end position="568"/>
    </location>
</feature>
<dbReference type="SMART" id="SM01014">
    <property type="entry name" value="ARID"/>
    <property type="match status" value="1"/>
</dbReference>
<dbReference type="CDD" id="cd16872">
    <property type="entry name" value="ARID_HMGB9-like"/>
    <property type="match status" value="1"/>
</dbReference>
<dbReference type="FunFam" id="1.10.30.10:FF:000055">
    <property type="entry name" value="High mobility group B protein 15"/>
    <property type="match status" value="1"/>
</dbReference>
<evidence type="ECO:0000256" key="4">
    <source>
        <dbReference type="ARBA" id="ARBA00023242"/>
    </source>
</evidence>
<feature type="region of interest" description="Disordered" evidence="7">
    <location>
        <begin position="335"/>
        <end position="371"/>
    </location>
</feature>
<dbReference type="GO" id="GO:0005634">
    <property type="term" value="C:nucleus"/>
    <property type="evidence" value="ECO:0007669"/>
    <property type="project" value="UniProtKB-UniRule"/>
</dbReference>
<evidence type="ECO:0000313" key="11">
    <source>
        <dbReference type="Proteomes" id="UP000685013"/>
    </source>
</evidence>